<accession>A0A1D1VS54</accession>
<evidence type="ECO:0000313" key="3">
    <source>
        <dbReference type="Proteomes" id="UP000186922"/>
    </source>
</evidence>
<dbReference type="Proteomes" id="UP000186922">
    <property type="component" value="Unassembled WGS sequence"/>
</dbReference>
<dbReference type="EMBL" id="BDGG01000007">
    <property type="protein sequence ID" value="GAV01389.1"/>
    <property type="molecule type" value="Genomic_DNA"/>
</dbReference>
<keyword evidence="3" id="KW-1185">Reference proteome</keyword>
<feature type="region of interest" description="Disordered" evidence="1">
    <location>
        <begin position="1"/>
        <end position="69"/>
    </location>
</feature>
<evidence type="ECO:0000313" key="2">
    <source>
        <dbReference type="EMBL" id="GAV01389.1"/>
    </source>
</evidence>
<dbReference type="AlphaFoldDB" id="A0A1D1VS54"/>
<organism evidence="2 3">
    <name type="scientific">Ramazzottius varieornatus</name>
    <name type="common">Water bear</name>
    <name type="synonym">Tardigrade</name>
    <dbReference type="NCBI Taxonomy" id="947166"/>
    <lineage>
        <taxon>Eukaryota</taxon>
        <taxon>Metazoa</taxon>
        <taxon>Ecdysozoa</taxon>
        <taxon>Tardigrada</taxon>
        <taxon>Eutardigrada</taxon>
        <taxon>Parachela</taxon>
        <taxon>Hypsibioidea</taxon>
        <taxon>Ramazzottiidae</taxon>
        <taxon>Ramazzottius</taxon>
    </lineage>
</organism>
<protein>
    <submittedName>
        <fullName evidence="2">Uncharacterized protein</fullName>
    </submittedName>
</protein>
<proteinExistence type="predicted"/>
<gene>
    <name evidence="2" type="primary">RvY_12111-1</name>
    <name evidence="2" type="synonym">RvY_12111.1</name>
    <name evidence="2" type="ORF">RvY_12111</name>
</gene>
<feature type="compositionally biased region" description="Polar residues" evidence="1">
    <location>
        <begin position="25"/>
        <end position="38"/>
    </location>
</feature>
<evidence type="ECO:0000256" key="1">
    <source>
        <dbReference type="SAM" id="MobiDB-lite"/>
    </source>
</evidence>
<comment type="caution">
    <text evidence="2">The sequence shown here is derived from an EMBL/GenBank/DDBJ whole genome shotgun (WGS) entry which is preliminary data.</text>
</comment>
<sequence length="344" mass="39200">MGAFMARIRTGEISPRVPRDHSRHTASGSVGQQQNQQAGKPFSDIQPGFSAPRMVNRPPTPYHDSDNRECDFFNQQQGFNQPQQRNFNQQLQQFNYQPTQQTFNQQPGNDKREPPCVRGQVVQTYNQTQGFIQQHGQGFPAPPMLPPIYNTQKQDWVDFMNIPAPRTLSPTFSDYDAARFKRDFAEVVCHWETENQWKASQVQPLKECEMTKKAEAMENTPDIKIITVGKVETSGVGKKRDDAPGTNVIELKLLERTTRQPAHTLQTGLSRKELFAKEVAELRNLDLGEALEEVFRPKKPEKNKVLTPVKLISKMSLRPRHMTNVKVAVSKENICNSECVELTP</sequence>
<reference evidence="2 3" key="1">
    <citation type="journal article" date="2016" name="Nat. Commun.">
        <title>Extremotolerant tardigrade genome and improved radiotolerance of human cultured cells by tardigrade-unique protein.</title>
        <authorList>
            <person name="Hashimoto T."/>
            <person name="Horikawa D.D."/>
            <person name="Saito Y."/>
            <person name="Kuwahara H."/>
            <person name="Kozuka-Hata H."/>
            <person name="Shin-I T."/>
            <person name="Minakuchi Y."/>
            <person name="Ohishi K."/>
            <person name="Motoyama A."/>
            <person name="Aizu T."/>
            <person name="Enomoto A."/>
            <person name="Kondo K."/>
            <person name="Tanaka S."/>
            <person name="Hara Y."/>
            <person name="Koshikawa S."/>
            <person name="Sagara H."/>
            <person name="Miura T."/>
            <person name="Yokobori S."/>
            <person name="Miyagawa K."/>
            <person name="Suzuki Y."/>
            <person name="Kubo T."/>
            <person name="Oyama M."/>
            <person name="Kohara Y."/>
            <person name="Fujiyama A."/>
            <person name="Arakawa K."/>
            <person name="Katayama T."/>
            <person name="Toyoda A."/>
            <person name="Kunieda T."/>
        </authorList>
    </citation>
    <scope>NUCLEOTIDE SEQUENCE [LARGE SCALE GENOMIC DNA]</scope>
    <source>
        <strain evidence="2 3">YOKOZUNA-1</strain>
    </source>
</reference>
<name>A0A1D1VS54_RAMVA</name>